<evidence type="ECO:0000313" key="1">
    <source>
        <dbReference type="EMBL" id="KAJ0091707.1"/>
    </source>
</evidence>
<protein>
    <submittedName>
        <fullName evidence="1">Uncharacterized protein</fullName>
    </submittedName>
</protein>
<gene>
    <name evidence="1" type="ORF">Patl1_14577</name>
</gene>
<keyword evidence="2" id="KW-1185">Reference proteome</keyword>
<name>A0ACC1AYI3_9ROSI</name>
<accession>A0ACC1AYI3</accession>
<dbReference type="Proteomes" id="UP001164250">
    <property type="component" value="Chromosome 8"/>
</dbReference>
<sequence length="79" mass="9259">MKPKTFVAKLLHFDYVFHHPNDTLEYRAERMLNRSIARLVHLYGKDSKTPSADAKLYSLKEYENQAFYVSFKIGQPPVP</sequence>
<dbReference type="EMBL" id="CM047904">
    <property type="protein sequence ID" value="KAJ0091707.1"/>
    <property type="molecule type" value="Genomic_DNA"/>
</dbReference>
<evidence type="ECO:0000313" key="2">
    <source>
        <dbReference type="Proteomes" id="UP001164250"/>
    </source>
</evidence>
<organism evidence="1 2">
    <name type="scientific">Pistacia atlantica</name>
    <dbReference type="NCBI Taxonomy" id="434234"/>
    <lineage>
        <taxon>Eukaryota</taxon>
        <taxon>Viridiplantae</taxon>
        <taxon>Streptophyta</taxon>
        <taxon>Embryophyta</taxon>
        <taxon>Tracheophyta</taxon>
        <taxon>Spermatophyta</taxon>
        <taxon>Magnoliopsida</taxon>
        <taxon>eudicotyledons</taxon>
        <taxon>Gunneridae</taxon>
        <taxon>Pentapetalae</taxon>
        <taxon>rosids</taxon>
        <taxon>malvids</taxon>
        <taxon>Sapindales</taxon>
        <taxon>Anacardiaceae</taxon>
        <taxon>Pistacia</taxon>
    </lineage>
</organism>
<comment type="caution">
    <text evidence="1">The sequence shown here is derived from an EMBL/GenBank/DDBJ whole genome shotgun (WGS) entry which is preliminary data.</text>
</comment>
<proteinExistence type="predicted"/>
<reference evidence="2" key="1">
    <citation type="journal article" date="2023" name="G3 (Bethesda)">
        <title>Genome assembly and association tests identify interacting loci associated with vigor, precocity, and sex in interspecific pistachio rootstocks.</title>
        <authorList>
            <person name="Palmer W."/>
            <person name="Jacygrad E."/>
            <person name="Sagayaradj S."/>
            <person name="Cavanaugh K."/>
            <person name="Han R."/>
            <person name="Bertier L."/>
            <person name="Beede B."/>
            <person name="Kafkas S."/>
            <person name="Golino D."/>
            <person name="Preece J."/>
            <person name="Michelmore R."/>
        </authorList>
    </citation>
    <scope>NUCLEOTIDE SEQUENCE [LARGE SCALE GENOMIC DNA]</scope>
</reference>